<dbReference type="PANTHER" id="PTHR12526:SF630">
    <property type="entry name" value="GLYCOSYLTRANSFERASE"/>
    <property type="match status" value="1"/>
</dbReference>
<dbReference type="RefSeq" id="WP_012805443.1">
    <property type="nucleotide sequence ID" value="NC_013173.1"/>
</dbReference>
<dbReference type="HOGENOM" id="CLU_009583_0_4_7"/>
<dbReference type="CAZy" id="GT4">
    <property type="family name" value="Glycosyltransferase Family 4"/>
</dbReference>
<organism evidence="3 4">
    <name type="scientific">Desulfomicrobium baculatum (strain DSM 4028 / VKM B-1378 / X)</name>
    <name type="common">Desulfovibrio baculatus</name>
    <dbReference type="NCBI Taxonomy" id="525897"/>
    <lineage>
        <taxon>Bacteria</taxon>
        <taxon>Pseudomonadati</taxon>
        <taxon>Thermodesulfobacteriota</taxon>
        <taxon>Desulfovibrionia</taxon>
        <taxon>Desulfovibrionales</taxon>
        <taxon>Desulfomicrobiaceae</taxon>
        <taxon>Desulfomicrobium</taxon>
    </lineage>
</organism>
<dbReference type="InterPro" id="IPR001296">
    <property type="entry name" value="Glyco_trans_1"/>
</dbReference>
<evidence type="ECO:0000313" key="3">
    <source>
        <dbReference type="EMBL" id="ACU88358.1"/>
    </source>
</evidence>
<dbReference type="SUPFAM" id="SSF53756">
    <property type="entry name" value="UDP-Glycosyltransferase/glycogen phosphorylase"/>
    <property type="match status" value="1"/>
</dbReference>
<dbReference type="CDD" id="cd03801">
    <property type="entry name" value="GT4_PimA-like"/>
    <property type="match status" value="1"/>
</dbReference>
<dbReference type="Gene3D" id="3.40.50.2000">
    <property type="entry name" value="Glycogen Phosphorylase B"/>
    <property type="match status" value="2"/>
</dbReference>
<keyword evidence="3" id="KW-0808">Transferase</keyword>
<name>C7LTS3_DESBD</name>
<dbReference type="Pfam" id="PF13439">
    <property type="entry name" value="Glyco_transf_4"/>
    <property type="match status" value="1"/>
</dbReference>
<sequence length="366" mass="40487">MRSIQVVNVRWFNATAWYGMYLSRLLLENGHDVLVLGLPDTLSARKGQEWGLPMQLLDLNTATPWGIAALYGKLKGLVREFKPDVVNCHRGESYLLWGLLKKELGSFRLVRTRGDQRLPKANLVNRWLHNEVSDAVITTNSPMTRHFQNVFKVPQGKLHQILGGVDTDAFHPDPAARDRIRAELGYGGNDFVVGLLGRFDRVKGQHELIRAVAKLHGQGITNIRLLLLGFDSATPEATVRGWIKEQGIESITAITGKRPDISACLNALDLGVVASLWSETIARAALEIMATGVPLIGTGVGVMPDLLEPEALFGAGDVDALAERIRQVMERPELADSLRREQHRRMSDLSGHDFLAKTLAVYEGVL</sequence>
<dbReference type="EMBL" id="CP001629">
    <property type="protein sequence ID" value="ACU88358.1"/>
    <property type="molecule type" value="Genomic_DNA"/>
</dbReference>
<accession>C7LTS3</accession>
<dbReference type="Proteomes" id="UP000002216">
    <property type="component" value="Chromosome"/>
</dbReference>
<feature type="domain" description="Glycosyltransferase subfamily 4-like N-terminal" evidence="2">
    <location>
        <begin position="20"/>
        <end position="168"/>
    </location>
</feature>
<dbReference type="PANTHER" id="PTHR12526">
    <property type="entry name" value="GLYCOSYLTRANSFERASE"/>
    <property type="match status" value="1"/>
</dbReference>
<evidence type="ECO:0000313" key="4">
    <source>
        <dbReference type="Proteomes" id="UP000002216"/>
    </source>
</evidence>
<dbReference type="eggNOG" id="COG0438">
    <property type="taxonomic scope" value="Bacteria"/>
</dbReference>
<evidence type="ECO:0000259" key="1">
    <source>
        <dbReference type="Pfam" id="PF00534"/>
    </source>
</evidence>
<dbReference type="STRING" id="525897.Dbac_0231"/>
<protein>
    <submittedName>
        <fullName evidence="3">Glycosyl transferase group 1</fullName>
    </submittedName>
</protein>
<keyword evidence="4" id="KW-1185">Reference proteome</keyword>
<gene>
    <name evidence="3" type="ordered locus">Dbac_0231</name>
</gene>
<dbReference type="Pfam" id="PF00534">
    <property type="entry name" value="Glycos_transf_1"/>
    <property type="match status" value="1"/>
</dbReference>
<dbReference type="KEGG" id="dba:Dbac_0231"/>
<evidence type="ECO:0000259" key="2">
    <source>
        <dbReference type="Pfam" id="PF13439"/>
    </source>
</evidence>
<feature type="domain" description="Glycosyl transferase family 1" evidence="1">
    <location>
        <begin position="177"/>
        <end position="341"/>
    </location>
</feature>
<dbReference type="InterPro" id="IPR028098">
    <property type="entry name" value="Glyco_trans_4-like_N"/>
</dbReference>
<dbReference type="OrthoDB" id="9804196at2"/>
<dbReference type="AlphaFoldDB" id="C7LTS3"/>
<reference evidence="3 4" key="1">
    <citation type="journal article" date="2009" name="Stand. Genomic Sci.">
        <title>Complete genome sequence of Desulfomicrobium baculatum type strain (X).</title>
        <authorList>
            <person name="Copeland A."/>
            <person name="Spring S."/>
            <person name="Goker M."/>
            <person name="Schneider S."/>
            <person name="Lapidus A."/>
            <person name="Del Rio T.G."/>
            <person name="Tice H."/>
            <person name="Cheng J.F."/>
            <person name="Chen F."/>
            <person name="Nolan M."/>
            <person name="Bruce D."/>
            <person name="Goodwin L."/>
            <person name="Pitluck S."/>
            <person name="Ivanova N."/>
            <person name="Mavrommatis K."/>
            <person name="Ovchinnikova G."/>
            <person name="Pati A."/>
            <person name="Chen A."/>
            <person name="Palaniappan K."/>
            <person name="Land M."/>
            <person name="Hauser L."/>
            <person name="Chang Y.J."/>
            <person name="Jeffries C.C."/>
            <person name="Meincke L."/>
            <person name="Sims D."/>
            <person name="Brettin T."/>
            <person name="Detter J.C."/>
            <person name="Han C."/>
            <person name="Chain P."/>
            <person name="Bristow J."/>
            <person name="Eisen J.A."/>
            <person name="Markowitz V."/>
            <person name="Hugenholtz P."/>
            <person name="Kyrpides N.C."/>
            <person name="Klenk H.P."/>
            <person name="Lucas S."/>
        </authorList>
    </citation>
    <scope>NUCLEOTIDE SEQUENCE [LARGE SCALE GENOMIC DNA]</scope>
    <source>
        <strain evidence="4">DSM 4028 / VKM B-1378 / X</strain>
    </source>
</reference>
<dbReference type="GO" id="GO:0016757">
    <property type="term" value="F:glycosyltransferase activity"/>
    <property type="evidence" value="ECO:0007669"/>
    <property type="project" value="InterPro"/>
</dbReference>
<proteinExistence type="predicted"/>